<reference evidence="2" key="1">
    <citation type="submission" date="2020-12" db="EMBL/GenBank/DDBJ databases">
        <authorList>
            <person name="Iha C."/>
        </authorList>
    </citation>
    <scope>NUCLEOTIDE SEQUENCE</scope>
</reference>
<organism evidence="2 3">
    <name type="scientific">Ostreobium quekettii</name>
    <dbReference type="NCBI Taxonomy" id="121088"/>
    <lineage>
        <taxon>Eukaryota</taxon>
        <taxon>Viridiplantae</taxon>
        <taxon>Chlorophyta</taxon>
        <taxon>core chlorophytes</taxon>
        <taxon>Ulvophyceae</taxon>
        <taxon>TCBD clade</taxon>
        <taxon>Bryopsidales</taxon>
        <taxon>Ostreobineae</taxon>
        <taxon>Ostreobiaceae</taxon>
        <taxon>Ostreobium</taxon>
    </lineage>
</organism>
<evidence type="ECO:0000313" key="3">
    <source>
        <dbReference type="Proteomes" id="UP000708148"/>
    </source>
</evidence>
<dbReference type="Proteomes" id="UP000708148">
    <property type="component" value="Unassembled WGS sequence"/>
</dbReference>
<feature type="compositionally biased region" description="Low complexity" evidence="1">
    <location>
        <begin position="280"/>
        <end position="291"/>
    </location>
</feature>
<feature type="compositionally biased region" description="Basic and acidic residues" evidence="1">
    <location>
        <begin position="240"/>
        <end position="270"/>
    </location>
</feature>
<keyword evidence="3" id="KW-1185">Reference proteome</keyword>
<name>A0A8S1IXX4_9CHLO</name>
<sequence length="321" mass="33726">MSSATATPAAAVWTSPGPAGAPPFSPKLQQPVNPEASISGGIRPAAWPTSEGPIERPDGFLQRRDERSGETELVFEMARGELRLTCGAAEQDAVDAFVASFLRFLATGAWEGGPAGPLGSPAVSMGRHGAAAVRGYVFSLGLTPRFAMLLLPYWLPGERGRVRERAKSPWASPQVSLLCQRLQRLPIGKPRDAEAGGKGVDCFAPPGISAEGAAGELVGGKREASLGAPAGQGGRPRRACARDPLRVDARGAGKADRKRSREGGGSARERGWRKRGKWVGPGRAWGAARSAGGHKRGPEGEASPDGARRAEARPPCRRRLR</sequence>
<feature type="region of interest" description="Disordered" evidence="1">
    <location>
        <begin position="1"/>
        <end position="60"/>
    </location>
</feature>
<accession>A0A8S1IXX4</accession>
<evidence type="ECO:0000256" key="1">
    <source>
        <dbReference type="SAM" id="MobiDB-lite"/>
    </source>
</evidence>
<gene>
    <name evidence="2" type="ORF">OSTQU699_LOCUS4108</name>
</gene>
<proteinExistence type="predicted"/>
<protein>
    <submittedName>
        <fullName evidence="2">Uncharacterized protein</fullName>
    </submittedName>
</protein>
<feature type="region of interest" description="Disordered" evidence="1">
    <location>
        <begin position="224"/>
        <end position="321"/>
    </location>
</feature>
<evidence type="ECO:0000313" key="2">
    <source>
        <dbReference type="EMBL" id="CAD7698749.1"/>
    </source>
</evidence>
<dbReference type="AlphaFoldDB" id="A0A8S1IXX4"/>
<comment type="caution">
    <text evidence="2">The sequence shown here is derived from an EMBL/GenBank/DDBJ whole genome shotgun (WGS) entry which is preliminary data.</text>
</comment>
<dbReference type="EMBL" id="CAJHUC010000880">
    <property type="protein sequence ID" value="CAD7698749.1"/>
    <property type="molecule type" value="Genomic_DNA"/>
</dbReference>